<name>A0A8S5Q8D3_9CAUD</name>
<organism evidence="1">
    <name type="scientific">Siphoviridae sp. ctf8W5</name>
    <dbReference type="NCBI Taxonomy" id="2825595"/>
    <lineage>
        <taxon>Viruses</taxon>
        <taxon>Duplodnaviria</taxon>
        <taxon>Heunggongvirae</taxon>
        <taxon>Uroviricota</taxon>
        <taxon>Caudoviricetes</taxon>
    </lineage>
</organism>
<keyword evidence="1" id="KW-0378">Hydrolase</keyword>
<reference evidence="1" key="1">
    <citation type="journal article" date="2021" name="Proc. Natl. Acad. Sci. U.S.A.">
        <title>A Catalog of Tens of Thousands of Viruses from Human Metagenomes Reveals Hidden Associations with Chronic Diseases.</title>
        <authorList>
            <person name="Tisza M.J."/>
            <person name="Buck C.B."/>
        </authorList>
    </citation>
    <scope>NUCLEOTIDE SEQUENCE</scope>
    <source>
        <strain evidence="1">Ctf8W5</strain>
    </source>
</reference>
<dbReference type="GO" id="GO:0004519">
    <property type="term" value="F:endonuclease activity"/>
    <property type="evidence" value="ECO:0007669"/>
    <property type="project" value="UniProtKB-KW"/>
</dbReference>
<sequence length="142" mass="16593">MTRIMHICNRCGRQLPVGQRCSCQPAYRKDYNKFRRDKRIAEFRASPEWRSIRQMIIDRDDGLDQYLLHTTGEMRRGFSVHHILPLSTPEGWALRSSADNLITLSDDVHASLEYRYKGKQREQTIKQLQEIVKEITSGGDLS</sequence>
<keyword evidence="1" id="KW-0255">Endonuclease</keyword>
<proteinExistence type="predicted"/>
<keyword evidence="1" id="KW-0540">Nuclease</keyword>
<protein>
    <submittedName>
        <fullName evidence="1">HNH endonuclease bacteriophage, HNH Endonuclease, DNA.52A</fullName>
    </submittedName>
</protein>
<dbReference type="EMBL" id="BK015597">
    <property type="protein sequence ID" value="DAE14997.1"/>
    <property type="molecule type" value="Genomic_DNA"/>
</dbReference>
<evidence type="ECO:0000313" key="1">
    <source>
        <dbReference type="EMBL" id="DAE14997.1"/>
    </source>
</evidence>
<accession>A0A8S5Q8D3</accession>